<dbReference type="SUPFAM" id="SSF55073">
    <property type="entry name" value="Nucleotide cyclase"/>
    <property type="match status" value="1"/>
</dbReference>
<sequence length="168" mass="17784">MPDDEEARRYITAHLGKMTAEDVCALFLVRLDQAAEMAETYGQGEKEHMMACVGKILSSLFRGSDIVSRVGEDSFLVYSAGAISGKKAQEKAKEVCSQVRLAGAAPSGMAATVSVGVYLAQGAQIPFERLFGQAAAAIYEARSNGTGSVCVLTDEKDGTEGPSRPAER</sequence>
<dbReference type="InterPro" id="IPR043128">
    <property type="entry name" value="Rev_trsase/Diguanyl_cyclase"/>
</dbReference>
<gene>
    <name evidence="2" type="ORF">H6A20_05030</name>
</gene>
<evidence type="ECO:0000313" key="2">
    <source>
        <dbReference type="EMBL" id="MBM6948028.1"/>
    </source>
</evidence>
<feature type="domain" description="GGDEF" evidence="1">
    <location>
        <begin position="22"/>
        <end position="154"/>
    </location>
</feature>
<dbReference type="EMBL" id="JACJKS010000005">
    <property type="protein sequence ID" value="MBM6948028.1"/>
    <property type="molecule type" value="Genomic_DNA"/>
</dbReference>
<dbReference type="Proteomes" id="UP000705508">
    <property type="component" value="Unassembled WGS sequence"/>
</dbReference>
<proteinExistence type="predicted"/>
<dbReference type="RefSeq" id="WP_204906054.1">
    <property type="nucleotide sequence ID" value="NZ_JACJKS010000005.1"/>
</dbReference>
<protein>
    <submittedName>
        <fullName evidence="2">Diguanylate cyclase</fullName>
    </submittedName>
</protein>
<name>A0A938XCB8_9CLOT</name>
<evidence type="ECO:0000313" key="3">
    <source>
        <dbReference type="Proteomes" id="UP000705508"/>
    </source>
</evidence>
<reference evidence="2" key="1">
    <citation type="submission" date="2020-08" db="EMBL/GenBank/DDBJ databases">
        <authorList>
            <person name="Cejkova D."/>
            <person name="Kubasova T."/>
            <person name="Jahodarova E."/>
            <person name="Rychlik I."/>
        </authorList>
    </citation>
    <scope>NUCLEOTIDE SEQUENCE</scope>
    <source>
        <strain evidence="2">An582</strain>
    </source>
</reference>
<reference evidence="2" key="2">
    <citation type="journal article" date="2021" name="Sci. Rep.">
        <title>The distribution of antibiotic resistance genes in chicken gut microbiota commensals.</title>
        <authorList>
            <person name="Juricova H."/>
            <person name="Matiasovicova J."/>
            <person name="Kubasova T."/>
            <person name="Cejkova D."/>
            <person name="Rychlik I."/>
        </authorList>
    </citation>
    <scope>NUCLEOTIDE SEQUENCE</scope>
    <source>
        <strain evidence="2">An582</strain>
    </source>
</reference>
<organism evidence="2 3">
    <name type="scientific">Mordavella massiliensis</name>
    <dbReference type="NCBI Taxonomy" id="1871024"/>
    <lineage>
        <taxon>Bacteria</taxon>
        <taxon>Bacillati</taxon>
        <taxon>Bacillota</taxon>
        <taxon>Clostridia</taxon>
        <taxon>Eubacteriales</taxon>
        <taxon>Clostridiaceae</taxon>
        <taxon>Mordavella</taxon>
    </lineage>
</organism>
<dbReference type="SMART" id="SM00267">
    <property type="entry name" value="GGDEF"/>
    <property type="match status" value="1"/>
</dbReference>
<dbReference type="PROSITE" id="PS50887">
    <property type="entry name" value="GGDEF"/>
    <property type="match status" value="1"/>
</dbReference>
<dbReference type="Pfam" id="PF00990">
    <property type="entry name" value="GGDEF"/>
    <property type="match status" value="1"/>
</dbReference>
<comment type="caution">
    <text evidence="2">The sequence shown here is derived from an EMBL/GenBank/DDBJ whole genome shotgun (WGS) entry which is preliminary data.</text>
</comment>
<evidence type="ECO:0000259" key="1">
    <source>
        <dbReference type="PROSITE" id="PS50887"/>
    </source>
</evidence>
<dbReference type="Gene3D" id="3.30.70.270">
    <property type="match status" value="1"/>
</dbReference>
<dbReference type="AlphaFoldDB" id="A0A938XCB8"/>
<dbReference type="InterPro" id="IPR000160">
    <property type="entry name" value="GGDEF_dom"/>
</dbReference>
<dbReference type="InterPro" id="IPR029787">
    <property type="entry name" value="Nucleotide_cyclase"/>
</dbReference>
<dbReference type="NCBIfam" id="TIGR00254">
    <property type="entry name" value="GGDEF"/>
    <property type="match status" value="1"/>
</dbReference>
<accession>A0A938XCB8</accession>